<organism evidence="2 3">
    <name type="scientific">Pristionchus mayeri</name>
    <dbReference type="NCBI Taxonomy" id="1317129"/>
    <lineage>
        <taxon>Eukaryota</taxon>
        <taxon>Metazoa</taxon>
        <taxon>Ecdysozoa</taxon>
        <taxon>Nematoda</taxon>
        <taxon>Chromadorea</taxon>
        <taxon>Rhabditida</taxon>
        <taxon>Rhabditina</taxon>
        <taxon>Diplogasteromorpha</taxon>
        <taxon>Diplogasteroidea</taxon>
        <taxon>Neodiplogasteridae</taxon>
        <taxon>Pristionchus</taxon>
    </lineage>
</organism>
<dbReference type="Proteomes" id="UP001328107">
    <property type="component" value="Unassembled WGS sequence"/>
</dbReference>
<comment type="caution">
    <text evidence="2">The sequence shown here is derived from an EMBL/GenBank/DDBJ whole genome shotgun (WGS) entry which is preliminary data.</text>
</comment>
<accession>A0AAN4Z1C6</accession>
<reference evidence="3" key="1">
    <citation type="submission" date="2022-10" db="EMBL/GenBank/DDBJ databases">
        <title>Genome assembly of Pristionchus species.</title>
        <authorList>
            <person name="Yoshida K."/>
            <person name="Sommer R.J."/>
        </authorList>
    </citation>
    <scope>NUCLEOTIDE SEQUENCE [LARGE SCALE GENOMIC DNA]</scope>
    <source>
        <strain evidence="3">RS5460</strain>
    </source>
</reference>
<dbReference type="EMBL" id="BTRK01000001">
    <property type="protein sequence ID" value="GMR32026.1"/>
    <property type="molecule type" value="Genomic_DNA"/>
</dbReference>
<dbReference type="AlphaFoldDB" id="A0AAN4Z1C6"/>
<protein>
    <submittedName>
        <fullName evidence="2">Uncharacterized protein</fullName>
    </submittedName>
</protein>
<feature type="non-terminal residue" evidence="2">
    <location>
        <position position="190"/>
    </location>
</feature>
<evidence type="ECO:0000313" key="2">
    <source>
        <dbReference type="EMBL" id="GMR32026.1"/>
    </source>
</evidence>
<name>A0AAN4Z1C6_9BILA</name>
<evidence type="ECO:0000313" key="3">
    <source>
        <dbReference type="Proteomes" id="UP001328107"/>
    </source>
</evidence>
<feature type="region of interest" description="Disordered" evidence="1">
    <location>
        <begin position="159"/>
        <end position="190"/>
    </location>
</feature>
<sequence length="190" mass="22461">EKKLHHRKIDERDYKNGIRTTKDRFEESDEFKDSLQKVDEWEKEKERRKREEGKSRICHKDIFIDEVTFFSPPSCDTRTNLASDHGKEVNQLEPNMIIDKDVLRDAIHILEVGDLEALVCALLRKKKIELPLGLSRPASLLKAMMELLRVRRRMAEDDGCTLPPSILPDNVNEKEKYRKREMKTEEEEEE</sequence>
<feature type="non-terminal residue" evidence="2">
    <location>
        <position position="1"/>
    </location>
</feature>
<evidence type="ECO:0000256" key="1">
    <source>
        <dbReference type="SAM" id="MobiDB-lite"/>
    </source>
</evidence>
<keyword evidence="3" id="KW-1185">Reference proteome</keyword>
<proteinExistence type="predicted"/>
<gene>
    <name evidence="2" type="ORF">PMAYCL1PPCAC_02221</name>
</gene>